<name>A0A382MY06_9ZZZZ</name>
<reference evidence="1" key="1">
    <citation type="submission" date="2018-05" db="EMBL/GenBank/DDBJ databases">
        <authorList>
            <person name="Lanie J.A."/>
            <person name="Ng W.-L."/>
            <person name="Kazmierczak K.M."/>
            <person name="Andrzejewski T.M."/>
            <person name="Davidsen T.M."/>
            <person name="Wayne K.J."/>
            <person name="Tettelin H."/>
            <person name="Glass J.I."/>
            <person name="Rusch D."/>
            <person name="Podicherti R."/>
            <person name="Tsui H.-C.T."/>
            <person name="Winkler M.E."/>
        </authorList>
    </citation>
    <scope>NUCLEOTIDE SEQUENCE</scope>
</reference>
<gene>
    <name evidence="1" type="ORF">METZ01_LOCUS305196</name>
</gene>
<sequence length="185" mass="20763">MSYSLEQFCQDCREALTSNPGRNGRDAVRGKLEHLLVDNEFRTAYLGDDQKPGVKTLYEDPDMEFCVLAYRSGADHTSPPHDHGNSWAVYGQAEKHTDMKIYNRLDGGASAGEAKLEITGEFRLNPGMAGLFDVGDIHAIDHPKDARFVRVTGTDLNHVKRLRYDESKGRAEFIEDQSVPHPDKQ</sequence>
<evidence type="ECO:0000313" key="1">
    <source>
        <dbReference type="EMBL" id="SVC52342.1"/>
    </source>
</evidence>
<accession>A0A382MY06</accession>
<proteinExistence type="predicted"/>
<organism evidence="1">
    <name type="scientific">marine metagenome</name>
    <dbReference type="NCBI Taxonomy" id="408172"/>
    <lineage>
        <taxon>unclassified sequences</taxon>
        <taxon>metagenomes</taxon>
        <taxon>ecological metagenomes</taxon>
    </lineage>
</organism>
<protein>
    <recommendedName>
        <fullName evidence="2">Cysteine dioxygenase</fullName>
    </recommendedName>
</protein>
<dbReference type="InterPro" id="IPR014710">
    <property type="entry name" value="RmlC-like_jellyroll"/>
</dbReference>
<dbReference type="SUPFAM" id="SSF51182">
    <property type="entry name" value="RmlC-like cupins"/>
    <property type="match status" value="1"/>
</dbReference>
<dbReference type="Gene3D" id="2.60.120.10">
    <property type="entry name" value="Jelly Rolls"/>
    <property type="match status" value="1"/>
</dbReference>
<dbReference type="AlphaFoldDB" id="A0A382MY06"/>
<evidence type="ECO:0008006" key="2">
    <source>
        <dbReference type="Google" id="ProtNLM"/>
    </source>
</evidence>
<dbReference type="InterPro" id="IPR011051">
    <property type="entry name" value="RmlC_Cupin_sf"/>
</dbReference>
<dbReference type="EMBL" id="UINC01095897">
    <property type="protein sequence ID" value="SVC52342.1"/>
    <property type="molecule type" value="Genomic_DNA"/>
</dbReference>